<dbReference type="eggNOG" id="ENOG502QZAU">
    <property type="taxonomic scope" value="Eukaryota"/>
</dbReference>
<dbReference type="GeneID" id="18166973"/>
<sequence>MASSSSSKPGAAKRLQTSTASTLALCNQLAASLDTIYKDPSSAVGPSTDLNIVPLDLARDAATLVRAHATKLSLLLLNEPFTPSAVADVLQQLLAGGPLLGLASAAEACDAARYTAFFRKELAWRARRVLLSLVELVGKIPQHGVAGGAGDKSSLPATGILWAACDDVVALVGGGIGGYFVKSLEEWQDTLKDVSEELRDWGDEEPDGDDDDNDNDDNDDDDDDNDDKAHEPNTDIQDTASSTQAMLDDFMSAGQAIPLDDPHSIRPRLESTLRRVRLVVLLYQAISKRRLRKLPPLPPSSTSNLPQRLDEAAQVLGALPDAFGDLASAFYDMEPTPIDRVAEDCFVKACAAGELLRVAWDGGEDEFSEWTEKFKAEIKKS</sequence>
<dbReference type="VEuPathDB" id="FungiDB:CCM_04952"/>
<dbReference type="InParanoid" id="G3JFK4"/>
<evidence type="ECO:0000313" key="4">
    <source>
        <dbReference type="Proteomes" id="UP000001610"/>
    </source>
</evidence>
<dbReference type="AlphaFoldDB" id="G3JFK4"/>
<dbReference type="InterPro" id="IPR016024">
    <property type="entry name" value="ARM-type_fold"/>
</dbReference>
<dbReference type="EMBL" id="JH126401">
    <property type="protein sequence ID" value="EGX93578.1"/>
    <property type="molecule type" value="Genomic_DNA"/>
</dbReference>
<gene>
    <name evidence="3" type="ORF">CCM_04952</name>
</gene>
<dbReference type="PANTHER" id="PTHR15492:SF1">
    <property type="entry name" value="CYCLIN-D1-BINDING PROTEIN 1"/>
    <property type="match status" value="1"/>
</dbReference>
<dbReference type="HOGENOM" id="CLU_040328_0_0_1"/>
<evidence type="ECO:0000313" key="3">
    <source>
        <dbReference type="EMBL" id="EGX93578.1"/>
    </source>
</evidence>
<evidence type="ECO:0000256" key="1">
    <source>
        <dbReference type="SAM" id="MobiDB-lite"/>
    </source>
</evidence>
<feature type="region of interest" description="Disordered" evidence="1">
    <location>
        <begin position="200"/>
        <end position="240"/>
    </location>
</feature>
<evidence type="ECO:0000259" key="2">
    <source>
        <dbReference type="Pfam" id="PF13324"/>
    </source>
</evidence>
<dbReference type="InterPro" id="IPR049317">
    <property type="entry name" value="GCIP-like_N"/>
</dbReference>
<dbReference type="OrthoDB" id="4088536at2759"/>
<dbReference type="KEGG" id="cmt:CCM_04952"/>
<dbReference type="RefSeq" id="XP_006670161.1">
    <property type="nucleotide sequence ID" value="XM_006670098.1"/>
</dbReference>
<organism evidence="3 4">
    <name type="scientific">Cordyceps militaris (strain CM01)</name>
    <name type="common">Caterpillar fungus</name>
    <dbReference type="NCBI Taxonomy" id="983644"/>
    <lineage>
        <taxon>Eukaryota</taxon>
        <taxon>Fungi</taxon>
        <taxon>Dikarya</taxon>
        <taxon>Ascomycota</taxon>
        <taxon>Pezizomycotina</taxon>
        <taxon>Sordariomycetes</taxon>
        <taxon>Hypocreomycetidae</taxon>
        <taxon>Hypocreales</taxon>
        <taxon>Cordycipitaceae</taxon>
        <taxon>Cordyceps</taxon>
    </lineage>
</organism>
<dbReference type="Pfam" id="PF13324">
    <property type="entry name" value="GCIP_N"/>
    <property type="match status" value="1"/>
</dbReference>
<dbReference type="PANTHER" id="PTHR15492">
    <property type="entry name" value="CYCLIN D1-BINDING PROTEIN 1"/>
    <property type="match status" value="1"/>
</dbReference>
<accession>G3JFK4</accession>
<dbReference type="Proteomes" id="UP000001610">
    <property type="component" value="Unassembled WGS sequence"/>
</dbReference>
<dbReference type="STRING" id="983644.G3JFK4"/>
<proteinExistence type="predicted"/>
<reference evidence="3 4" key="1">
    <citation type="journal article" date="2011" name="Genome Biol.">
        <title>Genome sequence of the insect pathogenic fungus Cordyceps militaris, a valued traditional Chinese medicine.</title>
        <authorList>
            <person name="Zheng P."/>
            <person name="Xia Y."/>
            <person name="Xiao G."/>
            <person name="Xiong C."/>
            <person name="Hu X."/>
            <person name="Zhang S."/>
            <person name="Zheng H."/>
            <person name="Huang Y."/>
            <person name="Zhou Y."/>
            <person name="Wang S."/>
            <person name="Zhao G.P."/>
            <person name="Liu X."/>
            <person name="St Leger R.J."/>
            <person name="Wang C."/>
        </authorList>
    </citation>
    <scope>NUCLEOTIDE SEQUENCE [LARGE SCALE GENOMIC DNA]</scope>
    <source>
        <strain evidence="3 4">CM01</strain>
    </source>
</reference>
<feature type="compositionally biased region" description="Acidic residues" evidence="1">
    <location>
        <begin position="202"/>
        <end position="226"/>
    </location>
</feature>
<dbReference type="GO" id="GO:0005634">
    <property type="term" value="C:nucleus"/>
    <property type="evidence" value="ECO:0007669"/>
    <property type="project" value="TreeGrafter"/>
</dbReference>
<dbReference type="OMA" id="WSKTWLK"/>
<keyword evidence="4" id="KW-1185">Reference proteome</keyword>
<protein>
    <recommendedName>
        <fullName evidence="2">Cyclin-D1-binding protein 1-like N-terminal domain-containing protein</fullName>
    </recommendedName>
</protein>
<feature type="domain" description="Cyclin-D1-binding protein 1-like N-terminal" evidence="2">
    <location>
        <begin position="60"/>
        <end position="203"/>
    </location>
</feature>
<dbReference type="Gene3D" id="1.20.1410.10">
    <property type="entry name" value="I/LWEQ domain"/>
    <property type="match status" value="1"/>
</dbReference>
<dbReference type="InterPro" id="IPR026907">
    <property type="entry name" value="GCIP-like"/>
</dbReference>
<name>G3JFK4_CORMM</name>
<dbReference type="SUPFAM" id="SSF48371">
    <property type="entry name" value="ARM repeat"/>
    <property type="match status" value="1"/>
</dbReference>